<feature type="domain" description="Zn(2)-C6 fungal-type" evidence="6">
    <location>
        <begin position="12"/>
        <end position="41"/>
    </location>
</feature>
<feature type="region of interest" description="Disordered" evidence="5">
    <location>
        <begin position="69"/>
        <end position="91"/>
    </location>
</feature>
<evidence type="ECO:0000256" key="1">
    <source>
        <dbReference type="ARBA" id="ARBA00023015"/>
    </source>
</evidence>
<dbReference type="SUPFAM" id="SSF57701">
    <property type="entry name" value="Zn2/Cys6 DNA-binding domain"/>
    <property type="match status" value="1"/>
</dbReference>
<dbReference type="SMART" id="SM00066">
    <property type="entry name" value="GAL4"/>
    <property type="match status" value="1"/>
</dbReference>
<dbReference type="GO" id="GO:0008270">
    <property type="term" value="F:zinc ion binding"/>
    <property type="evidence" value="ECO:0007669"/>
    <property type="project" value="InterPro"/>
</dbReference>
<dbReference type="GO" id="GO:0000978">
    <property type="term" value="F:RNA polymerase II cis-regulatory region sequence-specific DNA binding"/>
    <property type="evidence" value="ECO:0007669"/>
    <property type="project" value="TreeGrafter"/>
</dbReference>
<evidence type="ECO:0000313" key="7">
    <source>
        <dbReference type="EMBL" id="KAF2175348.1"/>
    </source>
</evidence>
<dbReference type="OrthoDB" id="3621423at2759"/>
<keyword evidence="1" id="KW-0805">Transcription regulation</keyword>
<keyword evidence="4" id="KW-0539">Nucleus</keyword>
<evidence type="ECO:0000256" key="4">
    <source>
        <dbReference type="ARBA" id="ARBA00023242"/>
    </source>
</evidence>
<dbReference type="CDD" id="cd00067">
    <property type="entry name" value="GAL4"/>
    <property type="match status" value="1"/>
</dbReference>
<feature type="compositionally biased region" description="Polar residues" evidence="5">
    <location>
        <begin position="77"/>
        <end position="86"/>
    </location>
</feature>
<dbReference type="GO" id="GO:0000981">
    <property type="term" value="F:DNA-binding transcription factor activity, RNA polymerase II-specific"/>
    <property type="evidence" value="ECO:0007669"/>
    <property type="project" value="InterPro"/>
</dbReference>
<dbReference type="GO" id="GO:0000435">
    <property type="term" value="P:positive regulation of transcription from RNA polymerase II promoter by galactose"/>
    <property type="evidence" value="ECO:0007669"/>
    <property type="project" value="TreeGrafter"/>
</dbReference>
<dbReference type="Pfam" id="PF00172">
    <property type="entry name" value="Zn_clus"/>
    <property type="match status" value="1"/>
</dbReference>
<dbReference type="GO" id="GO:0005634">
    <property type="term" value="C:nucleus"/>
    <property type="evidence" value="ECO:0007669"/>
    <property type="project" value="TreeGrafter"/>
</dbReference>
<dbReference type="AlphaFoldDB" id="A0A6A6DA03"/>
<evidence type="ECO:0000256" key="3">
    <source>
        <dbReference type="ARBA" id="ARBA00023163"/>
    </source>
</evidence>
<dbReference type="PANTHER" id="PTHR47424:SF3">
    <property type="entry name" value="REGULATORY PROTEIN GAL4"/>
    <property type="match status" value="1"/>
</dbReference>
<organism evidence="7 8">
    <name type="scientific">Zopfia rhizophila CBS 207.26</name>
    <dbReference type="NCBI Taxonomy" id="1314779"/>
    <lineage>
        <taxon>Eukaryota</taxon>
        <taxon>Fungi</taxon>
        <taxon>Dikarya</taxon>
        <taxon>Ascomycota</taxon>
        <taxon>Pezizomycotina</taxon>
        <taxon>Dothideomycetes</taxon>
        <taxon>Dothideomycetes incertae sedis</taxon>
        <taxon>Zopfiaceae</taxon>
        <taxon>Zopfia</taxon>
    </lineage>
</organism>
<gene>
    <name evidence="7" type="ORF">K469DRAFT_756312</name>
</gene>
<protein>
    <recommendedName>
        <fullName evidence="6">Zn(2)-C6 fungal-type domain-containing protein</fullName>
    </recommendedName>
</protein>
<dbReference type="InterPro" id="IPR036864">
    <property type="entry name" value="Zn2-C6_fun-type_DNA-bd_sf"/>
</dbReference>
<dbReference type="PROSITE" id="PS50048">
    <property type="entry name" value="ZN2_CY6_FUNGAL_2"/>
    <property type="match status" value="1"/>
</dbReference>
<keyword evidence="8" id="KW-1185">Reference proteome</keyword>
<dbReference type="InterPro" id="IPR001138">
    <property type="entry name" value="Zn2Cys6_DnaBD"/>
</dbReference>
<evidence type="ECO:0000256" key="5">
    <source>
        <dbReference type="SAM" id="MobiDB-lite"/>
    </source>
</evidence>
<evidence type="ECO:0000313" key="8">
    <source>
        <dbReference type="Proteomes" id="UP000800200"/>
    </source>
</evidence>
<dbReference type="Gene3D" id="4.10.240.10">
    <property type="entry name" value="Zn(2)-C6 fungal-type DNA-binding domain"/>
    <property type="match status" value="1"/>
</dbReference>
<sequence length="337" mass="37458">MLPRRKVRVLRACVICRRRKRKCSGDEPCQHCKRGNLRCIYREVACSTDYPRNDEIMDKIDYIIKMMEGGPRHPASHSASTPNTAASDAGEPATLEQCMDNEEPLANLTQKRPKENPDSSALASSFSAQYLVPGPNAAGSLHNPIVSTPAALPSQEIRRVVPVIHPTILHGVDTFLGFHISLPDNCLTRVPNGQQMLSGCPILMSCLVYDLTYFTYGPSWPSTETKNEVQDILEYDIRPAAAAILPNIPDCDSGKRLVELTSLLGMEVLLSTGQKAYLRGLYPSKCLVESEARSWVEEGDIVGLADNLLKMTWGTFNWWFFLTLTVTNFRVTPTVVF</sequence>
<evidence type="ECO:0000259" key="6">
    <source>
        <dbReference type="PROSITE" id="PS50048"/>
    </source>
</evidence>
<reference evidence="7" key="1">
    <citation type="journal article" date="2020" name="Stud. Mycol.">
        <title>101 Dothideomycetes genomes: a test case for predicting lifestyles and emergence of pathogens.</title>
        <authorList>
            <person name="Haridas S."/>
            <person name="Albert R."/>
            <person name="Binder M."/>
            <person name="Bloem J."/>
            <person name="Labutti K."/>
            <person name="Salamov A."/>
            <person name="Andreopoulos B."/>
            <person name="Baker S."/>
            <person name="Barry K."/>
            <person name="Bills G."/>
            <person name="Bluhm B."/>
            <person name="Cannon C."/>
            <person name="Castanera R."/>
            <person name="Culley D."/>
            <person name="Daum C."/>
            <person name="Ezra D."/>
            <person name="Gonzalez J."/>
            <person name="Henrissat B."/>
            <person name="Kuo A."/>
            <person name="Liang C."/>
            <person name="Lipzen A."/>
            <person name="Lutzoni F."/>
            <person name="Magnuson J."/>
            <person name="Mondo S."/>
            <person name="Nolan M."/>
            <person name="Ohm R."/>
            <person name="Pangilinan J."/>
            <person name="Park H.-J."/>
            <person name="Ramirez L."/>
            <person name="Alfaro M."/>
            <person name="Sun H."/>
            <person name="Tritt A."/>
            <person name="Yoshinaga Y."/>
            <person name="Zwiers L.-H."/>
            <person name="Turgeon B."/>
            <person name="Goodwin S."/>
            <person name="Spatafora J."/>
            <person name="Crous P."/>
            <person name="Grigoriev I."/>
        </authorList>
    </citation>
    <scope>NUCLEOTIDE SEQUENCE</scope>
    <source>
        <strain evidence="7">CBS 207.26</strain>
    </source>
</reference>
<keyword evidence="2" id="KW-0238">DNA-binding</keyword>
<dbReference type="PROSITE" id="PS00463">
    <property type="entry name" value="ZN2_CY6_FUNGAL_1"/>
    <property type="match status" value="1"/>
</dbReference>
<dbReference type="PANTHER" id="PTHR47424">
    <property type="entry name" value="REGULATORY PROTEIN GAL4"/>
    <property type="match status" value="1"/>
</dbReference>
<dbReference type="EMBL" id="ML994736">
    <property type="protein sequence ID" value="KAF2175348.1"/>
    <property type="molecule type" value="Genomic_DNA"/>
</dbReference>
<proteinExistence type="predicted"/>
<name>A0A6A6DA03_9PEZI</name>
<keyword evidence="3" id="KW-0804">Transcription</keyword>
<evidence type="ECO:0000256" key="2">
    <source>
        <dbReference type="ARBA" id="ARBA00023125"/>
    </source>
</evidence>
<dbReference type="InterPro" id="IPR051127">
    <property type="entry name" value="Fungal_SecMet_Regulators"/>
</dbReference>
<dbReference type="Proteomes" id="UP000800200">
    <property type="component" value="Unassembled WGS sequence"/>
</dbReference>
<accession>A0A6A6DA03</accession>